<comment type="caution">
    <text evidence="2">The sequence shown here is derived from an EMBL/GenBank/DDBJ whole genome shotgun (WGS) entry which is preliminary data.</text>
</comment>
<dbReference type="Proteomes" id="UP000663854">
    <property type="component" value="Unassembled WGS sequence"/>
</dbReference>
<dbReference type="InterPro" id="IPR013083">
    <property type="entry name" value="Znf_RING/FYVE/PHD"/>
</dbReference>
<dbReference type="InterPro" id="IPR032675">
    <property type="entry name" value="LRR_dom_sf"/>
</dbReference>
<dbReference type="AlphaFoldDB" id="A0A816D5N9"/>
<proteinExistence type="predicted"/>
<evidence type="ECO:0000313" key="3">
    <source>
        <dbReference type="Proteomes" id="UP000663870"/>
    </source>
</evidence>
<keyword evidence="3" id="KW-1185">Reference proteome</keyword>
<dbReference type="Gene3D" id="3.30.40.10">
    <property type="entry name" value="Zinc/RING finger domain, C3HC4 (zinc finger)"/>
    <property type="match status" value="1"/>
</dbReference>
<sequence length="422" mass="50175">MNYTKIFVFTQIFIQYPNLQYLNFCPSSSLYVHLSFSNSSPIFVSSNLLELHVCLTNFTDCLYILDGRFNQLRTFYVNISLIKSGNKNVDKEKKLSNLKCFSLHCYKMTDAYNEVILPFLYRMSNLEELDLSLFLSVKEKFLDGNDIKKNLLNQMIQLNKFTFNIYSIVYCHNQINLQSNEDIQNTFNDYKYNKIICSIDYLKKRSSQCRIYSYPYKLKFYNYITNNFSGELFKCVRQISLFDEKPFEHEFFLRIEKSFPFLENISIRNFQPQNNKSCTESNKDNQHLSIVKYPYLTNLSLIKVHDDYIEQFLVYTKNPSFATDSSSKSGYSYTTIEQILQYSLCLDRFHNPRALSFQHIYCYSYLKRIISSNILCSIITCSICRHIFPYDNSIQFSKSYIHNQLFDLVLINYNIKEKYVEC</sequence>
<name>A0A816D5N9_9BILA</name>
<protein>
    <submittedName>
        <fullName evidence="2">Uncharacterized protein</fullName>
    </submittedName>
</protein>
<evidence type="ECO:0000313" key="2">
    <source>
        <dbReference type="EMBL" id="CAF1632861.1"/>
    </source>
</evidence>
<reference evidence="2" key="1">
    <citation type="submission" date="2021-02" db="EMBL/GenBank/DDBJ databases">
        <authorList>
            <person name="Nowell W R."/>
        </authorList>
    </citation>
    <scope>NUCLEOTIDE SEQUENCE</scope>
</reference>
<accession>A0A816D5N9</accession>
<dbReference type="EMBL" id="CAJNOH010006411">
    <property type="protein sequence ID" value="CAF1431574.1"/>
    <property type="molecule type" value="Genomic_DNA"/>
</dbReference>
<gene>
    <name evidence="2" type="ORF">JXQ802_LOCUS52056</name>
    <name evidence="1" type="ORF">PYM288_LOCUS35774</name>
</gene>
<dbReference type="Gene3D" id="3.80.10.10">
    <property type="entry name" value="Ribonuclease Inhibitor"/>
    <property type="match status" value="1"/>
</dbReference>
<evidence type="ECO:0000313" key="1">
    <source>
        <dbReference type="EMBL" id="CAF1431574.1"/>
    </source>
</evidence>
<dbReference type="Proteomes" id="UP000663870">
    <property type="component" value="Unassembled WGS sequence"/>
</dbReference>
<organism evidence="2 3">
    <name type="scientific">Rotaria sordida</name>
    <dbReference type="NCBI Taxonomy" id="392033"/>
    <lineage>
        <taxon>Eukaryota</taxon>
        <taxon>Metazoa</taxon>
        <taxon>Spiralia</taxon>
        <taxon>Gnathifera</taxon>
        <taxon>Rotifera</taxon>
        <taxon>Eurotatoria</taxon>
        <taxon>Bdelloidea</taxon>
        <taxon>Philodinida</taxon>
        <taxon>Philodinidae</taxon>
        <taxon>Rotaria</taxon>
    </lineage>
</organism>
<dbReference type="SUPFAM" id="SSF57850">
    <property type="entry name" value="RING/U-box"/>
    <property type="match status" value="1"/>
</dbReference>
<dbReference type="EMBL" id="CAJNOL010007984">
    <property type="protein sequence ID" value="CAF1632861.1"/>
    <property type="molecule type" value="Genomic_DNA"/>
</dbReference>